<dbReference type="Proteomes" id="UP000555448">
    <property type="component" value="Unassembled WGS sequence"/>
</dbReference>
<sequence length="169" mass="18249">MAETLEETFRDEALGTVERLLGRACKRDLSIATAESCTGGLLAALLTDIPDCSHAFERGFVVYTPEAKSELLSIPLERIERYGVVSREIAEDMAQGTLKASHADIALSVTGFAGPGAPEDEEGLVHLACARRGMNIDHRENHFGAIGRAGIRRATIDVALDMLERAVEL</sequence>
<dbReference type="Pfam" id="PF02464">
    <property type="entry name" value="CinA"/>
    <property type="match status" value="1"/>
</dbReference>
<keyword evidence="2" id="KW-0378">Hydrolase</keyword>
<dbReference type="EMBL" id="JACHLR010000017">
    <property type="protein sequence ID" value="MBB4860173.1"/>
    <property type="molecule type" value="Genomic_DNA"/>
</dbReference>
<reference evidence="2 3" key="1">
    <citation type="submission" date="2020-08" db="EMBL/GenBank/DDBJ databases">
        <title>Functional genomics of gut bacteria from endangered species of beetles.</title>
        <authorList>
            <person name="Carlos-Shanley C."/>
        </authorList>
    </citation>
    <scope>NUCLEOTIDE SEQUENCE [LARGE SCALE GENOMIC DNA]</scope>
    <source>
        <strain evidence="2 3">S00245</strain>
    </source>
</reference>
<accession>A0A7W7KDD7</accession>
<protein>
    <submittedName>
        <fullName evidence="2">Nicotinamide-nucleotide amidase</fullName>
        <ecNumber evidence="2">3.5.1.42</ecNumber>
    </submittedName>
</protein>
<dbReference type="InterPro" id="IPR036653">
    <property type="entry name" value="CinA-like_C"/>
</dbReference>
<dbReference type="GO" id="GO:0019159">
    <property type="term" value="F:nicotinamide-nucleotide amidase activity"/>
    <property type="evidence" value="ECO:0007669"/>
    <property type="project" value="UniProtKB-EC"/>
</dbReference>
<gene>
    <name evidence="2" type="ORF">HNO88_003514</name>
</gene>
<keyword evidence="3" id="KW-1185">Reference proteome</keyword>
<name>A0A7W7KDD7_9SPHN</name>
<dbReference type="EC" id="3.5.1.42" evidence="2"/>
<dbReference type="SUPFAM" id="SSF142433">
    <property type="entry name" value="CinA-like"/>
    <property type="match status" value="1"/>
</dbReference>
<comment type="caution">
    <text evidence="2">The sequence shown here is derived from an EMBL/GenBank/DDBJ whole genome shotgun (WGS) entry which is preliminary data.</text>
</comment>
<organism evidence="2 3">
    <name type="scientific">Novosphingobium chloroacetimidivorans</name>
    <dbReference type="NCBI Taxonomy" id="1428314"/>
    <lineage>
        <taxon>Bacteria</taxon>
        <taxon>Pseudomonadati</taxon>
        <taxon>Pseudomonadota</taxon>
        <taxon>Alphaproteobacteria</taxon>
        <taxon>Sphingomonadales</taxon>
        <taxon>Sphingomonadaceae</taxon>
        <taxon>Novosphingobium</taxon>
    </lineage>
</organism>
<evidence type="ECO:0000313" key="3">
    <source>
        <dbReference type="Proteomes" id="UP000555448"/>
    </source>
</evidence>
<evidence type="ECO:0000259" key="1">
    <source>
        <dbReference type="Pfam" id="PF02464"/>
    </source>
</evidence>
<dbReference type="Gene3D" id="3.90.950.20">
    <property type="entry name" value="CinA-like"/>
    <property type="match status" value="1"/>
</dbReference>
<dbReference type="RefSeq" id="WP_184248437.1">
    <property type="nucleotide sequence ID" value="NZ_JACHLR010000017.1"/>
</dbReference>
<evidence type="ECO:0000313" key="2">
    <source>
        <dbReference type="EMBL" id="MBB4860173.1"/>
    </source>
</evidence>
<dbReference type="NCBIfam" id="TIGR00199">
    <property type="entry name" value="PncC_domain"/>
    <property type="match status" value="1"/>
</dbReference>
<dbReference type="InterPro" id="IPR008136">
    <property type="entry name" value="CinA_C"/>
</dbReference>
<feature type="domain" description="CinA C-terminal" evidence="1">
    <location>
        <begin position="19"/>
        <end position="166"/>
    </location>
</feature>
<proteinExistence type="predicted"/>
<dbReference type="AlphaFoldDB" id="A0A7W7KDD7"/>